<protein>
    <submittedName>
        <fullName evidence="2">Uncharacterized protein</fullName>
    </submittedName>
</protein>
<evidence type="ECO:0000313" key="2">
    <source>
        <dbReference type="EMBL" id="MFD1674252.1"/>
    </source>
</evidence>
<keyword evidence="1" id="KW-0812">Transmembrane</keyword>
<keyword evidence="3" id="KW-1185">Reference proteome</keyword>
<sequence length="59" mass="6274">MDTTVAAILTGSGQAALVCGFMLIYRMVKVASGMLESHLQAFIHMHGGQLPPTKQTDAQ</sequence>
<evidence type="ECO:0000313" key="3">
    <source>
        <dbReference type="Proteomes" id="UP001597079"/>
    </source>
</evidence>
<gene>
    <name evidence="2" type="ORF">ACFSB2_05930</name>
</gene>
<name>A0ABW4JD80_9BACL</name>
<keyword evidence="1" id="KW-1133">Transmembrane helix</keyword>
<dbReference type="RefSeq" id="WP_377942120.1">
    <property type="nucleotide sequence ID" value="NZ_JBHUCX010000018.1"/>
</dbReference>
<organism evidence="2 3">
    <name type="scientific">Alicyclobacillus fodiniaquatilis</name>
    <dbReference type="NCBI Taxonomy" id="1661150"/>
    <lineage>
        <taxon>Bacteria</taxon>
        <taxon>Bacillati</taxon>
        <taxon>Bacillota</taxon>
        <taxon>Bacilli</taxon>
        <taxon>Bacillales</taxon>
        <taxon>Alicyclobacillaceae</taxon>
        <taxon>Alicyclobacillus</taxon>
    </lineage>
</organism>
<accession>A0ABW4JD80</accession>
<comment type="caution">
    <text evidence="2">The sequence shown here is derived from an EMBL/GenBank/DDBJ whole genome shotgun (WGS) entry which is preliminary data.</text>
</comment>
<dbReference type="EMBL" id="JBHUCX010000018">
    <property type="protein sequence ID" value="MFD1674252.1"/>
    <property type="molecule type" value="Genomic_DNA"/>
</dbReference>
<reference evidence="3" key="1">
    <citation type="journal article" date="2019" name="Int. J. Syst. Evol. Microbiol.">
        <title>The Global Catalogue of Microorganisms (GCM) 10K type strain sequencing project: providing services to taxonomists for standard genome sequencing and annotation.</title>
        <authorList>
            <consortium name="The Broad Institute Genomics Platform"/>
            <consortium name="The Broad Institute Genome Sequencing Center for Infectious Disease"/>
            <person name="Wu L."/>
            <person name="Ma J."/>
        </authorList>
    </citation>
    <scope>NUCLEOTIDE SEQUENCE [LARGE SCALE GENOMIC DNA]</scope>
    <source>
        <strain evidence="3">CGMCC 1.12286</strain>
    </source>
</reference>
<evidence type="ECO:0000256" key="1">
    <source>
        <dbReference type="SAM" id="Phobius"/>
    </source>
</evidence>
<feature type="transmembrane region" description="Helical" evidence="1">
    <location>
        <begin position="6"/>
        <end position="25"/>
    </location>
</feature>
<proteinExistence type="predicted"/>
<dbReference type="Proteomes" id="UP001597079">
    <property type="component" value="Unassembled WGS sequence"/>
</dbReference>
<keyword evidence="1" id="KW-0472">Membrane</keyword>